<feature type="domain" description="HTH myb-type" evidence="7">
    <location>
        <begin position="34"/>
        <end position="77"/>
    </location>
</feature>
<dbReference type="GO" id="GO:0000978">
    <property type="term" value="F:RNA polymerase II cis-regulatory region sequence-specific DNA binding"/>
    <property type="evidence" value="ECO:0007669"/>
    <property type="project" value="TreeGrafter"/>
</dbReference>
<feature type="compositionally biased region" description="Low complexity" evidence="5">
    <location>
        <begin position="518"/>
        <end position="534"/>
    </location>
</feature>
<dbReference type="SMART" id="SM00717">
    <property type="entry name" value="SANT"/>
    <property type="match status" value="3"/>
</dbReference>
<feature type="compositionally biased region" description="Polar residues" evidence="5">
    <location>
        <begin position="894"/>
        <end position="906"/>
    </location>
</feature>
<keyword evidence="1" id="KW-0805">Transcription regulation</keyword>
<sequence>MSSVDLDKKIKQLNKEVIVEPITAPVKHTKTSIWKKEDDKILAKAVKLHNGQDWDLISDFFSDKNATQCLHRWKKVLDPKLKKGSWSMEEDLLLTNAVKKYKSSWPKIALVVEGRTPKQCRERWKNQLDPSIDHGPWRTAEDDILIAKHKIYGNKWSKIKEFLPGRPDNVIKNRWNTTLKKRFPEENKKKLPSTITAHRTSNNLKKNKKTKSNLKENLQDKILNKTKKKEKKKMQLKNLNLNRDNNNNYKSTDNNDINPNNNNIIKNRRITRSFARNFNQVKKPTFNLNSKKKIKITRKKKGRPKKKKIKLNPKLIQKRNNRKEIKRKLKKQQLDNEIIINNNTSIVKNKNNINQTEERRKAQQKIEKTEKENTKKKETEKGKNIIEIEEQEFQEKIINKESSNNDKENNNCKYFDDDDDEDEDDDVDDDKNDNVKEKQREKDNYMNGNNDNYNDKDGDDDYKFEEEEEDEEDDDFNYLNNNRKQKPKRKRKTKTKTKPKTQTRLTVKSKPKLKPKSKPNTNTNTNTNPSQNQKQGDEQKMEIEKEQMHKLKNDQSFPMIPQEKKKNSFSQLQYEEESEDESEEKYEEEYEEESEEESENESNFTLQRNNNKSKKDENNKKIKQKKINEIEPQPQYIPIYCDRDKNNSPIEKRNIISPNHLSFLPIHNSNILNSIKKTNQIQKTRNNTQQSSNKISLNSNQIENCNYNRSRKNTQKASNNHNHSLLLTPQKTFFFNPTQRSLTPTSSQLKQNLMNNNTFIRRPLTPTFPKLHSNNNIPNHIFFLNHINSHHGKTENNSKIKPSTPYSPNYSLFNKQMKRSQYLNYQRELFSPQNKNLNENNYLAKNFGNSKVKPKAQNLTNSIQNFRKRKLNTDKENISHNETNIIKKQKPNLQKPTFFSSNSSFSRETKSKNKIIIN</sequence>
<name>A0AAV7YA47_9EUKA</name>
<dbReference type="GO" id="GO:0001006">
    <property type="term" value="F:RNA polymerase III type 3 promoter sequence-specific DNA binding"/>
    <property type="evidence" value="ECO:0007669"/>
    <property type="project" value="TreeGrafter"/>
</dbReference>
<dbReference type="Gene3D" id="1.10.10.60">
    <property type="entry name" value="Homeodomain-like"/>
    <property type="match status" value="3"/>
</dbReference>
<proteinExistence type="predicted"/>
<evidence type="ECO:0000259" key="7">
    <source>
        <dbReference type="PROSITE" id="PS51294"/>
    </source>
</evidence>
<protein>
    <submittedName>
        <fullName evidence="8">Myb DNA-binding domain superfamily protein-related</fullName>
    </submittedName>
</protein>
<evidence type="ECO:0000256" key="2">
    <source>
        <dbReference type="ARBA" id="ARBA00023125"/>
    </source>
</evidence>
<dbReference type="PROSITE" id="PS50090">
    <property type="entry name" value="MYB_LIKE"/>
    <property type="match status" value="3"/>
</dbReference>
<evidence type="ECO:0000256" key="3">
    <source>
        <dbReference type="ARBA" id="ARBA00023163"/>
    </source>
</evidence>
<dbReference type="GO" id="GO:0042795">
    <property type="term" value="P:snRNA transcription by RNA polymerase II"/>
    <property type="evidence" value="ECO:0007669"/>
    <property type="project" value="TreeGrafter"/>
</dbReference>
<evidence type="ECO:0000313" key="8">
    <source>
        <dbReference type="EMBL" id="KAJ3424742.1"/>
    </source>
</evidence>
<feature type="compositionally biased region" description="Basic and acidic residues" evidence="5">
    <location>
        <begin position="432"/>
        <end position="444"/>
    </location>
</feature>
<accession>A0AAV7YA47</accession>
<dbReference type="PANTHER" id="PTHR46621:SF1">
    <property type="entry name" value="SNRNA-ACTIVATING PROTEIN COMPLEX SUBUNIT 4"/>
    <property type="match status" value="1"/>
</dbReference>
<dbReference type="Proteomes" id="UP001146793">
    <property type="component" value="Unassembled WGS sequence"/>
</dbReference>
<keyword evidence="2 8" id="KW-0238">DNA-binding</keyword>
<dbReference type="PROSITE" id="PS51294">
    <property type="entry name" value="HTH_MYB"/>
    <property type="match status" value="3"/>
</dbReference>
<feature type="domain" description="Myb-like" evidence="6">
    <location>
        <begin position="26"/>
        <end position="77"/>
    </location>
</feature>
<evidence type="ECO:0000256" key="4">
    <source>
        <dbReference type="ARBA" id="ARBA00023242"/>
    </source>
</evidence>
<evidence type="ECO:0000313" key="9">
    <source>
        <dbReference type="Proteomes" id="UP001146793"/>
    </source>
</evidence>
<feature type="domain" description="Myb-like" evidence="6">
    <location>
        <begin position="78"/>
        <end position="128"/>
    </location>
</feature>
<dbReference type="InterPro" id="IPR001005">
    <property type="entry name" value="SANT/Myb"/>
</dbReference>
<dbReference type="Pfam" id="PF00249">
    <property type="entry name" value="Myb_DNA-binding"/>
    <property type="match status" value="1"/>
</dbReference>
<feature type="compositionally biased region" description="Basic and acidic residues" evidence="5">
    <location>
        <begin position="535"/>
        <end position="553"/>
    </location>
</feature>
<feature type="compositionally biased region" description="Basic and acidic residues" evidence="5">
    <location>
        <begin position="356"/>
        <end position="383"/>
    </location>
</feature>
<feature type="compositionally biased region" description="Acidic residues" evidence="5">
    <location>
        <begin position="457"/>
        <end position="476"/>
    </location>
</feature>
<dbReference type="InterPro" id="IPR017930">
    <property type="entry name" value="Myb_dom"/>
</dbReference>
<dbReference type="AlphaFoldDB" id="A0AAV7YA47"/>
<dbReference type="GO" id="GO:0019185">
    <property type="term" value="C:snRNA-activating protein complex"/>
    <property type="evidence" value="ECO:0007669"/>
    <property type="project" value="TreeGrafter"/>
</dbReference>
<feature type="region of interest" description="Disordered" evidence="5">
    <location>
        <begin position="350"/>
        <end position="383"/>
    </location>
</feature>
<evidence type="ECO:0000259" key="6">
    <source>
        <dbReference type="PROSITE" id="PS50090"/>
    </source>
</evidence>
<dbReference type="EMBL" id="JANTQA010000070">
    <property type="protein sequence ID" value="KAJ3424742.1"/>
    <property type="molecule type" value="Genomic_DNA"/>
</dbReference>
<feature type="compositionally biased region" description="Basic residues" evidence="5">
    <location>
        <begin position="483"/>
        <end position="517"/>
    </location>
</feature>
<feature type="compositionally biased region" description="Acidic residues" evidence="5">
    <location>
        <begin position="416"/>
        <end position="431"/>
    </location>
</feature>
<feature type="compositionally biased region" description="Basic and acidic residues" evidence="5">
    <location>
        <begin position="400"/>
        <end position="410"/>
    </location>
</feature>
<dbReference type="CDD" id="cd00167">
    <property type="entry name" value="SANT"/>
    <property type="match status" value="3"/>
</dbReference>
<evidence type="ECO:0000256" key="5">
    <source>
        <dbReference type="SAM" id="MobiDB-lite"/>
    </source>
</evidence>
<feature type="domain" description="HTH myb-type" evidence="7">
    <location>
        <begin position="78"/>
        <end position="132"/>
    </location>
</feature>
<feature type="domain" description="Myb-like" evidence="6">
    <location>
        <begin position="129"/>
        <end position="179"/>
    </location>
</feature>
<keyword evidence="3" id="KW-0804">Transcription</keyword>
<feature type="region of interest" description="Disordered" evidence="5">
    <location>
        <begin position="894"/>
        <end position="918"/>
    </location>
</feature>
<comment type="caution">
    <text evidence="8">The sequence shown here is derived from an EMBL/GenBank/DDBJ whole genome shotgun (WGS) entry which is preliminary data.</text>
</comment>
<reference evidence="8" key="1">
    <citation type="submission" date="2022-08" db="EMBL/GenBank/DDBJ databases">
        <title>Novel sulphate-reducing endosymbionts in the free-living metamonad Anaeramoeba.</title>
        <authorList>
            <person name="Jerlstrom-Hultqvist J."/>
            <person name="Cepicka I."/>
            <person name="Gallot-Lavallee L."/>
            <person name="Salas-Leiva D."/>
            <person name="Curtis B.A."/>
            <person name="Zahonova K."/>
            <person name="Pipaliya S."/>
            <person name="Dacks J."/>
            <person name="Roger A.J."/>
        </authorList>
    </citation>
    <scope>NUCLEOTIDE SEQUENCE</scope>
    <source>
        <strain evidence="8">Busselton2</strain>
    </source>
</reference>
<organism evidence="8 9">
    <name type="scientific">Anaeramoeba flamelloides</name>
    <dbReference type="NCBI Taxonomy" id="1746091"/>
    <lineage>
        <taxon>Eukaryota</taxon>
        <taxon>Metamonada</taxon>
        <taxon>Anaeramoebidae</taxon>
        <taxon>Anaeramoeba</taxon>
    </lineage>
</organism>
<dbReference type="SUPFAM" id="SSF46689">
    <property type="entry name" value="Homeodomain-like"/>
    <property type="match status" value="2"/>
</dbReference>
<dbReference type="Pfam" id="PF13921">
    <property type="entry name" value="Myb_DNA-bind_6"/>
    <property type="match status" value="1"/>
</dbReference>
<feature type="region of interest" description="Disordered" evidence="5">
    <location>
        <begin position="241"/>
        <end position="263"/>
    </location>
</feature>
<feature type="domain" description="HTH myb-type" evidence="7">
    <location>
        <begin position="134"/>
        <end position="183"/>
    </location>
</feature>
<keyword evidence="4" id="KW-0539">Nucleus</keyword>
<gene>
    <name evidence="8" type="ORF">M0812_27166</name>
</gene>
<dbReference type="PANTHER" id="PTHR46621">
    <property type="entry name" value="SNRNA-ACTIVATING PROTEIN COMPLEX SUBUNIT 4"/>
    <property type="match status" value="1"/>
</dbReference>
<dbReference type="InterPro" id="IPR009057">
    <property type="entry name" value="Homeodomain-like_sf"/>
</dbReference>
<feature type="compositionally biased region" description="Acidic residues" evidence="5">
    <location>
        <begin position="574"/>
        <end position="600"/>
    </location>
</feature>
<dbReference type="GO" id="GO:0042796">
    <property type="term" value="P:snRNA transcription by RNA polymerase III"/>
    <property type="evidence" value="ECO:0007669"/>
    <property type="project" value="TreeGrafter"/>
</dbReference>
<evidence type="ECO:0000256" key="1">
    <source>
        <dbReference type="ARBA" id="ARBA00023015"/>
    </source>
</evidence>
<feature type="region of interest" description="Disordered" evidence="5">
    <location>
        <begin position="400"/>
        <end position="629"/>
    </location>
</feature>
<dbReference type="InterPro" id="IPR051575">
    <property type="entry name" value="Myb-like_DNA-bd"/>
</dbReference>